<comment type="caution">
    <text evidence="4">The sequence shown here is derived from an EMBL/GenBank/DDBJ whole genome shotgun (WGS) entry which is preliminary data.</text>
</comment>
<dbReference type="InterPro" id="IPR017850">
    <property type="entry name" value="Alkaline_phosphatase_core_sf"/>
</dbReference>
<comment type="similarity">
    <text evidence="2">Belongs to the alkaline phosphatase family.</text>
</comment>
<dbReference type="Gene3D" id="3.40.720.10">
    <property type="entry name" value="Alkaline Phosphatase, subunit A"/>
    <property type="match status" value="1"/>
</dbReference>
<evidence type="ECO:0000313" key="4">
    <source>
        <dbReference type="EMBL" id="KAK7724965.1"/>
    </source>
</evidence>
<feature type="region of interest" description="Disordered" evidence="3">
    <location>
        <begin position="39"/>
        <end position="59"/>
    </location>
</feature>
<dbReference type="InterPro" id="IPR001952">
    <property type="entry name" value="Alkaline_phosphatase"/>
</dbReference>
<dbReference type="Pfam" id="PF00245">
    <property type="entry name" value="Alk_phosphatase"/>
    <property type="match status" value="1"/>
</dbReference>
<dbReference type="PANTHER" id="PTHR11596:SF72">
    <property type="entry name" value="ALKALINE PHOSPHATASE"/>
    <property type="match status" value="1"/>
</dbReference>
<keyword evidence="5" id="KW-1185">Reference proteome</keyword>
<dbReference type="PRINTS" id="PR00113">
    <property type="entry name" value="ALKPHPHTASE"/>
</dbReference>
<sequence length="740" mass="80977">MDSGSTAWFLPLTYKVGRDRRSPWVAFLVWDESTPGVSTVLRLDPPQDNQTQHPQPHQSRMKANLELLAIAAASFPAVHAQYFQRLGTCPTLGCILPPDQQDFLPGQEFDIRFEVHAPVNGSEANGGEPDEDFTVTIAKGSNGTATSVAEYFDLEEPEVETWTFSWYEDLFAQDAGTKSVVNVASKVYRRIALYEPGEYTVTLNYYDGEQTEAKWLVRPLAEEKRAKNVIFFIGEYLECEIRPTAADVFEGDGMTTNMITAARLLGHKSINGRYQSTMQLDKFPVLGHQMTHSIDSYITDSANSASALYSGHKSTVNAMGVYADSSPDAFDDPKVETIVELLRRIHGSAWGAVSTAFLADATPIALTAHTRSRGLYGPLIDQALNGVTNYSWTHAGAPDVYFGGGAEQFLPGSGSYQGKDYYAEFAAQDFAISLNKTSLLELSNSSKALGVFCRSNFPVWLDRNVFPDVLKTFTNDPAGTKAPALDLPGLKEMTLKAVDILNERGGDKGFFLMSEAASIDKQMHALDYDRALGDLLELDDTVRATVEHLKELGIFEDTLIVVSSDHGHGFDVFGGADTKYMASKDTDREKRNAVGVYQNSGLSQYTVEVEGVGYNTGPNFPVNWDPRYVIASGLGASPDRRETYRVNDKKPRTPATNISGFDSDDYFVNPTDNVGGFVANGTLPTNEAQGVHSLTDVAVFAQGPCQELFGGVYSAIDIFYNMAECLGLALPTNVTDGYDL</sequence>
<evidence type="ECO:0000256" key="3">
    <source>
        <dbReference type="SAM" id="MobiDB-lite"/>
    </source>
</evidence>
<dbReference type="EMBL" id="JAKNSF020000053">
    <property type="protein sequence ID" value="KAK7724965.1"/>
    <property type="molecule type" value="Genomic_DNA"/>
</dbReference>
<dbReference type="SMART" id="SM00098">
    <property type="entry name" value="alkPPc"/>
    <property type="match status" value="1"/>
</dbReference>
<accession>A0ABR1P2K8</accession>
<proteinExistence type="inferred from homology"/>
<organism evidence="4 5">
    <name type="scientific">Diaporthe eres</name>
    <name type="common">Phomopsis oblonga</name>
    <dbReference type="NCBI Taxonomy" id="83184"/>
    <lineage>
        <taxon>Eukaryota</taxon>
        <taxon>Fungi</taxon>
        <taxon>Dikarya</taxon>
        <taxon>Ascomycota</taxon>
        <taxon>Pezizomycotina</taxon>
        <taxon>Sordariomycetes</taxon>
        <taxon>Sordariomycetidae</taxon>
        <taxon>Diaporthales</taxon>
        <taxon>Diaporthaceae</taxon>
        <taxon>Diaporthe</taxon>
        <taxon>Diaporthe eres species complex</taxon>
    </lineage>
</organism>
<gene>
    <name evidence="4" type="ORF">SLS63_008367</name>
</gene>
<name>A0ABR1P2K8_DIAER</name>
<dbReference type="CDD" id="cd16012">
    <property type="entry name" value="ALP"/>
    <property type="match status" value="1"/>
</dbReference>
<dbReference type="PANTHER" id="PTHR11596">
    <property type="entry name" value="ALKALINE PHOSPHATASE"/>
    <property type="match status" value="1"/>
</dbReference>
<feature type="compositionally biased region" description="Polar residues" evidence="3">
    <location>
        <begin position="47"/>
        <end position="58"/>
    </location>
</feature>
<evidence type="ECO:0000256" key="1">
    <source>
        <dbReference type="ARBA" id="ARBA00012647"/>
    </source>
</evidence>
<protein>
    <recommendedName>
        <fullName evidence="1">alkaline phosphatase</fullName>
        <ecNumber evidence="1">3.1.3.1</ecNumber>
    </recommendedName>
</protein>
<dbReference type="Proteomes" id="UP001430848">
    <property type="component" value="Unassembled WGS sequence"/>
</dbReference>
<dbReference type="SUPFAM" id="SSF53649">
    <property type="entry name" value="Alkaline phosphatase-like"/>
    <property type="match status" value="1"/>
</dbReference>
<dbReference type="EC" id="3.1.3.1" evidence="1"/>
<evidence type="ECO:0000313" key="5">
    <source>
        <dbReference type="Proteomes" id="UP001430848"/>
    </source>
</evidence>
<evidence type="ECO:0000256" key="2">
    <source>
        <dbReference type="RuleBase" id="RU003946"/>
    </source>
</evidence>
<reference evidence="4 5" key="1">
    <citation type="submission" date="2024-02" db="EMBL/GenBank/DDBJ databases">
        <title>De novo assembly and annotation of 12 fungi associated with fruit tree decline syndrome in Ontario, Canada.</title>
        <authorList>
            <person name="Sulman M."/>
            <person name="Ellouze W."/>
            <person name="Ilyukhin E."/>
        </authorList>
    </citation>
    <scope>NUCLEOTIDE SEQUENCE [LARGE SCALE GENOMIC DNA]</scope>
    <source>
        <strain evidence="4 5">M169</strain>
    </source>
</reference>